<dbReference type="EMBL" id="CP032452">
    <property type="protein sequence ID" value="QEZ68577.1"/>
    <property type="molecule type" value="Genomic_DNA"/>
</dbReference>
<keyword evidence="1" id="KW-0472">Membrane</keyword>
<evidence type="ECO:0000259" key="2">
    <source>
        <dbReference type="Pfam" id="PF14242"/>
    </source>
</evidence>
<dbReference type="SUPFAM" id="SSF46934">
    <property type="entry name" value="UBA-like"/>
    <property type="match status" value="1"/>
</dbReference>
<organism evidence="3 4">
    <name type="scientific">Paraclostridium bifermentans</name>
    <name type="common">Clostridium bifermentans</name>
    <dbReference type="NCBI Taxonomy" id="1490"/>
    <lineage>
        <taxon>Bacteria</taxon>
        <taxon>Bacillati</taxon>
        <taxon>Bacillota</taxon>
        <taxon>Clostridia</taxon>
        <taxon>Peptostreptococcales</taxon>
        <taxon>Peptostreptococcaceae</taxon>
        <taxon>Paraclostridium</taxon>
    </lineage>
</organism>
<proteinExistence type="predicted"/>
<gene>
    <name evidence="3" type="ORF">D4A35_06340</name>
</gene>
<reference evidence="3 4" key="1">
    <citation type="submission" date="2018-09" db="EMBL/GenBank/DDBJ databases">
        <title>A clostridial neurotoxin that targets Anopheles mosquitoes.</title>
        <authorList>
            <person name="Contreras E."/>
            <person name="Masuyer G."/>
            <person name="Qureshi N."/>
            <person name="Chawla S."/>
            <person name="Lim H.L."/>
            <person name="Chen J."/>
            <person name="Stenmark P."/>
            <person name="Gill S."/>
        </authorList>
    </citation>
    <scope>NUCLEOTIDE SEQUENCE [LARGE SCALE GENOMIC DNA]</scope>
    <source>
        <strain evidence="3 4">Cbm</strain>
    </source>
</reference>
<sequence length="193" mass="21507">MLMTDITLEKIDQVLERVPSASYAEAKEALVISDGNVLDAIIYLEQNKKTAKVKNKAKEKMETALGKDAEEIKNQLKEMLKRSNVIRVIVEKDNKIIMNIPLTVGVVGLALGPLVTLVGLSAAVIGKFNIKVQNEEDKTVVDLGELNEDTLNMLKNMLTNTAKEVTDVVKHNKKDDKDITEELIKEDDDITKY</sequence>
<dbReference type="InterPro" id="IPR009060">
    <property type="entry name" value="UBA-like_sf"/>
</dbReference>
<keyword evidence="1" id="KW-0812">Transmembrane</keyword>
<accession>A0A5P3XC65</accession>
<evidence type="ECO:0000313" key="4">
    <source>
        <dbReference type="Proteomes" id="UP000326961"/>
    </source>
</evidence>
<dbReference type="InterPro" id="IPR025642">
    <property type="entry name" value="DUF4342"/>
</dbReference>
<dbReference type="Proteomes" id="UP000326961">
    <property type="component" value="Chromosome"/>
</dbReference>
<name>A0A5P3XC65_PARBF</name>
<dbReference type="AlphaFoldDB" id="A0A5P3XC65"/>
<evidence type="ECO:0000256" key="1">
    <source>
        <dbReference type="SAM" id="Phobius"/>
    </source>
</evidence>
<keyword evidence="1" id="KW-1133">Transmembrane helix</keyword>
<evidence type="ECO:0000313" key="3">
    <source>
        <dbReference type="EMBL" id="QEZ68577.1"/>
    </source>
</evidence>
<feature type="transmembrane region" description="Helical" evidence="1">
    <location>
        <begin position="102"/>
        <end position="125"/>
    </location>
</feature>
<dbReference type="Pfam" id="PF14242">
    <property type="entry name" value="DUF4342"/>
    <property type="match status" value="1"/>
</dbReference>
<protein>
    <submittedName>
        <fullName evidence="3">DUF4342 domain-containing protein</fullName>
    </submittedName>
</protein>
<feature type="domain" description="DUF4342" evidence="2">
    <location>
        <begin position="60"/>
        <end position="133"/>
    </location>
</feature>